<organism evidence="2 3">
    <name type="scientific">Acinetobacter bouvetii</name>
    <dbReference type="NCBI Taxonomy" id="202951"/>
    <lineage>
        <taxon>Bacteria</taxon>
        <taxon>Pseudomonadati</taxon>
        <taxon>Pseudomonadota</taxon>
        <taxon>Gammaproteobacteria</taxon>
        <taxon>Moraxellales</taxon>
        <taxon>Moraxellaceae</taxon>
        <taxon>Acinetobacter</taxon>
    </lineage>
</organism>
<dbReference type="InterPro" id="IPR002725">
    <property type="entry name" value="YgjP-like_metallopeptidase"/>
</dbReference>
<dbReference type="Pfam" id="PF01863">
    <property type="entry name" value="YgjP-like"/>
    <property type="match status" value="1"/>
</dbReference>
<proteinExistence type="predicted"/>
<dbReference type="AlphaFoldDB" id="A0A4Q7AVZ1"/>
<comment type="caution">
    <text evidence="2">The sequence shown here is derived from an EMBL/GenBank/DDBJ whole genome shotgun (WGS) entry which is preliminary data.</text>
</comment>
<reference evidence="2 3" key="1">
    <citation type="submission" date="2019-02" db="EMBL/GenBank/DDBJ databases">
        <title>The Batch Genome Submission of Acinetobacter spp. strains.</title>
        <authorList>
            <person name="Qin J."/>
            <person name="Hu Y."/>
            <person name="Ye H."/>
            <person name="Wei L."/>
            <person name="Feng Y."/>
            <person name="Zong Z."/>
        </authorList>
    </citation>
    <scope>NUCLEOTIDE SEQUENCE [LARGE SCALE GENOMIC DNA]</scope>
    <source>
        <strain evidence="2 3">WCHABo060081</strain>
    </source>
</reference>
<protein>
    <submittedName>
        <fullName evidence="2">M48 family peptidase</fullName>
    </submittedName>
</protein>
<accession>A0A4Q7AVZ1</accession>
<gene>
    <name evidence="2" type="ORF">EXE25_07050</name>
</gene>
<feature type="domain" description="YgjP-like metallopeptidase" evidence="1">
    <location>
        <begin position="23"/>
        <end position="228"/>
    </location>
</feature>
<dbReference type="EMBL" id="SGSU01000006">
    <property type="protein sequence ID" value="RZG67711.1"/>
    <property type="molecule type" value="Genomic_DNA"/>
</dbReference>
<evidence type="ECO:0000313" key="3">
    <source>
        <dbReference type="Proteomes" id="UP000293483"/>
    </source>
</evidence>
<dbReference type="PANTHER" id="PTHR30399">
    <property type="entry name" value="UNCHARACTERIZED PROTEIN YGJP"/>
    <property type="match status" value="1"/>
</dbReference>
<sequence length="234" mass="27569">MSETLKIGSIDIEIHRKDVKNLNITVHPPLGDVRVSAPLSMSETSVRMAIIGRLAWIKKQQADFKEQRRQSKREMISGESHYLWGKHYRLNVIERNGKHVIQKHGKWLDLYVSPNTPEDNRRKVIEAFYRIELKIALDDLLVEWQKRLHVKLNAYGIRKMKTKWGSCNTDAARTLFNLELAKKPYECLEYIVVHELVHLLVRTHNDEFKALMDVHIPDWKQRKALLKDQLITDF</sequence>
<dbReference type="RefSeq" id="WP_130144995.1">
    <property type="nucleotide sequence ID" value="NZ_SGSU01000006.1"/>
</dbReference>
<evidence type="ECO:0000259" key="1">
    <source>
        <dbReference type="Pfam" id="PF01863"/>
    </source>
</evidence>
<dbReference type="CDD" id="cd07344">
    <property type="entry name" value="M48_yhfN_like"/>
    <property type="match status" value="1"/>
</dbReference>
<dbReference type="Gene3D" id="3.30.2010.10">
    <property type="entry name" value="Metalloproteases ('zincins'), catalytic domain"/>
    <property type="match status" value="1"/>
</dbReference>
<name>A0A4Q7AVZ1_9GAMM</name>
<dbReference type="InterPro" id="IPR053136">
    <property type="entry name" value="UTP_pyrophosphatase-like"/>
</dbReference>
<evidence type="ECO:0000313" key="2">
    <source>
        <dbReference type="EMBL" id="RZG67711.1"/>
    </source>
</evidence>
<dbReference type="PANTHER" id="PTHR30399:SF1">
    <property type="entry name" value="UTP PYROPHOSPHATASE"/>
    <property type="match status" value="1"/>
</dbReference>
<dbReference type="Proteomes" id="UP000293483">
    <property type="component" value="Unassembled WGS sequence"/>
</dbReference>